<evidence type="ECO:0000313" key="11">
    <source>
        <dbReference type="EMBL" id="KAF7998385.1"/>
    </source>
</evidence>
<dbReference type="PROSITE" id="PS51374">
    <property type="entry name" value="NDPK_LIKE"/>
    <property type="match status" value="1"/>
</dbReference>
<comment type="similarity">
    <text evidence="8 9">Belongs to the NDK family.</text>
</comment>
<keyword evidence="6" id="KW-0067">ATP-binding</keyword>
<dbReference type="InterPro" id="IPR036850">
    <property type="entry name" value="NDK-like_dom_sf"/>
</dbReference>
<dbReference type="InterPro" id="IPR037994">
    <property type="entry name" value="NDPk6"/>
</dbReference>
<evidence type="ECO:0000256" key="6">
    <source>
        <dbReference type="ARBA" id="ARBA00022840"/>
    </source>
</evidence>
<feature type="binding site" evidence="8">
    <location>
        <position position="98"/>
    </location>
    <ligand>
        <name>ATP</name>
        <dbReference type="ChEBI" id="CHEBI:30616"/>
    </ligand>
</feature>
<sequence length="186" mass="21967">MKGLNKLELTLAIIKPHVVKNPIVLKKIREIIINNNFKIIKSQRKIMTPNDANAFYADHKEKFFFNRLFTFMCSGPSDIHILARENAISKWRQIMGPTKVFYAQYSHPQSIRGKYGLTDTRNATHGSDSQESAEREMNIFFHDFDTLKWIKEEENYFRNEKIKLDTELFVHKIYDNNNHNNNDDDV</sequence>
<dbReference type="PANTHER" id="PTHR46956:SF1">
    <property type="entry name" value="NUCLEOSIDE DIPHOSPHATE KINASE 6"/>
    <property type="match status" value="1"/>
</dbReference>
<keyword evidence="4" id="KW-0547">Nucleotide-binding</keyword>
<organism evidence="11 12">
    <name type="scientific">Aphidius gifuensis</name>
    <name type="common">Parasitoid wasp</name>
    <dbReference type="NCBI Taxonomy" id="684658"/>
    <lineage>
        <taxon>Eukaryota</taxon>
        <taxon>Metazoa</taxon>
        <taxon>Ecdysozoa</taxon>
        <taxon>Arthropoda</taxon>
        <taxon>Hexapoda</taxon>
        <taxon>Insecta</taxon>
        <taxon>Pterygota</taxon>
        <taxon>Neoptera</taxon>
        <taxon>Endopterygota</taxon>
        <taxon>Hymenoptera</taxon>
        <taxon>Apocrita</taxon>
        <taxon>Ichneumonoidea</taxon>
        <taxon>Braconidae</taxon>
        <taxon>Aphidiinae</taxon>
        <taxon>Aphidius</taxon>
    </lineage>
</organism>
<dbReference type="InterPro" id="IPR001564">
    <property type="entry name" value="Nucleoside_diP_kinase"/>
</dbReference>
<feature type="binding site" evidence="8">
    <location>
        <position position="122"/>
    </location>
    <ligand>
        <name>ATP</name>
        <dbReference type="ChEBI" id="CHEBI:30616"/>
    </ligand>
</feature>
<dbReference type="Pfam" id="PF00334">
    <property type="entry name" value="NDK"/>
    <property type="match status" value="1"/>
</dbReference>
<evidence type="ECO:0000256" key="9">
    <source>
        <dbReference type="RuleBase" id="RU004011"/>
    </source>
</evidence>
<keyword evidence="2" id="KW-0808">Transferase</keyword>
<evidence type="ECO:0000256" key="8">
    <source>
        <dbReference type="PROSITE-ProRule" id="PRU00706"/>
    </source>
</evidence>
<dbReference type="PRINTS" id="PR01243">
    <property type="entry name" value="NUCDPKINASE"/>
</dbReference>
<dbReference type="GO" id="GO:0006241">
    <property type="term" value="P:CTP biosynthetic process"/>
    <property type="evidence" value="ECO:0007669"/>
    <property type="project" value="InterPro"/>
</dbReference>
<keyword evidence="7" id="KW-0460">Magnesium</keyword>
<protein>
    <recommendedName>
        <fullName evidence="10">Nucleoside diphosphate kinase-like domain-containing protein</fullName>
    </recommendedName>
</protein>
<dbReference type="GO" id="GO:0006183">
    <property type="term" value="P:GTP biosynthetic process"/>
    <property type="evidence" value="ECO:0007669"/>
    <property type="project" value="InterPro"/>
</dbReference>
<dbReference type="SMART" id="SM00562">
    <property type="entry name" value="NDK"/>
    <property type="match status" value="1"/>
</dbReference>
<keyword evidence="12" id="KW-1185">Reference proteome</keyword>
<evidence type="ECO:0000256" key="4">
    <source>
        <dbReference type="ARBA" id="ARBA00022741"/>
    </source>
</evidence>
<evidence type="ECO:0000256" key="5">
    <source>
        <dbReference type="ARBA" id="ARBA00022777"/>
    </source>
</evidence>
<evidence type="ECO:0000313" key="12">
    <source>
        <dbReference type="Proteomes" id="UP000639338"/>
    </source>
</evidence>
<feature type="active site" description="Pros-phosphohistidine intermediate" evidence="8">
    <location>
        <position position="125"/>
    </location>
</feature>
<evidence type="ECO:0000256" key="1">
    <source>
        <dbReference type="ARBA" id="ARBA00001946"/>
    </source>
</evidence>
<feature type="binding site" evidence="8">
    <location>
        <position position="15"/>
    </location>
    <ligand>
        <name>ATP</name>
        <dbReference type="ChEBI" id="CHEBI:30616"/>
    </ligand>
</feature>
<dbReference type="GO" id="GO:0005524">
    <property type="term" value="F:ATP binding"/>
    <property type="evidence" value="ECO:0007669"/>
    <property type="project" value="UniProtKB-KW"/>
</dbReference>
<dbReference type="Proteomes" id="UP000639338">
    <property type="component" value="Unassembled WGS sequence"/>
</dbReference>
<feature type="domain" description="Nucleoside diphosphate kinase-like" evidence="10">
    <location>
        <begin position="7"/>
        <end position="148"/>
    </location>
</feature>
<name>A0A834Y2W9_APHGI</name>
<evidence type="ECO:0000256" key="7">
    <source>
        <dbReference type="ARBA" id="ARBA00022842"/>
    </source>
</evidence>
<reference evidence="11 12" key="1">
    <citation type="submission" date="2020-08" db="EMBL/GenBank/DDBJ databases">
        <title>Aphidius gifuensis genome sequencing and assembly.</title>
        <authorList>
            <person name="Du Z."/>
        </authorList>
    </citation>
    <scope>NUCLEOTIDE SEQUENCE [LARGE SCALE GENOMIC DNA]</scope>
    <source>
        <strain evidence="11">YNYX2018</strain>
        <tissue evidence="11">Adults</tissue>
    </source>
</reference>
<keyword evidence="3" id="KW-0479">Metal-binding</keyword>
<dbReference type="GO" id="GO:0046872">
    <property type="term" value="F:metal ion binding"/>
    <property type="evidence" value="ECO:0007669"/>
    <property type="project" value="UniProtKB-KW"/>
</dbReference>
<proteinExistence type="inferred from homology"/>
<gene>
    <name evidence="11" type="ORF">HCN44_009783</name>
</gene>
<dbReference type="OrthoDB" id="25346at2759"/>
<evidence type="ECO:0000256" key="3">
    <source>
        <dbReference type="ARBA" id="ARBA00022723"/>
    </source>
</evidence>
<dbReference type="AlphaFoldDB" id="A0A834Y2W9"/>
<comment type="caution">
    <text evidence="11">The sequence shown here is derived from an EMBL/GenBank/DDBJ whole genome shotgun (WGS) entry which is preliminary data.</text>
</comment>
<feature type="binding site" evidence="8">
    <location>
        <position position="92"/>
    </location>
    <ligand>
        <name>ATP</name>
        <dbReference type="ChEBI" id="CHEBI:30616"/>
    </ligand>
</feature>
<dbReference type="GO" id="GO:0006228">
    <property type="term" value="P:UTP biosynthetic process"/>
    <property type="evidence" value="ECO:0007669"/>
    <property type="project" value="InterPro"/>
</dbReference>
<evidence type="ECO:0000259" key="10">
    <source>
        <dbReference type="SMART" id="SM00562"/>
    </source>
</evidence>
<dbReference type="InterPro" id="IPR034907">
    <property type="entry name" value="NDK-like_dom"/>
</dbReference>
<dbReference type="SUPFAM" id="SSF54919">
    <property type="entry name" value="Nucleoside diphosphate kinase, NDK"/>
    <property type="match status" value="1"/>
</dbReference>
<accession>A0A834Y2W9</accession>
<feature type="binding site" evidence="8">
    <location>
        <position position="64"/>
    </location>
    <ligand>
        <name>ATP</name>
        <dbReference type="ChEBI" id="CHEBI:30616"/>
    </ligand>
</feature>
<comment type="cofactor">
    <cofactor evidence="1">
        <name>Mg(2+)</name>
        <dbReference type="ChEBI" id="CHEBI:18420"/>
    </cofactor>
</comment>
<keyword evidence="5" id="KW-0418">Kinase</keyword>
<dbReference type="GO" id="GO:0004550">
    <property type="term" value="F:nucleoside diphosphate kinase activity"/>
    <property type="evidence" value="ECO:0007669"/>
    <property type="project" value="InterPro"/>
</dbReference>
<feature type="binding site" evidence="8">
    <location>
        <position position="112"/>
    </location>
    <ligand>
        <name>ATP</name>
        <dbReference type="ChEBI" id="CHEBI:30616"/>
    </ligand>
</feature>
<dbReference type="PANTHER" id="PTHR46956">
    <property type="entry name" value="NUCLEOSIDE DIPHOSPHATE KINASE 6"/>
    <property type="match status" value="1"/>
</dbReference>
<evidence type="ECO:0000256" key="2">
    <source>
        <dbReference type="ARBA" id="ARBA00022679"/>
    </source>
</evidence>
<dbReference type="Gene3D" id="3.30.70.141">
    <property type="entry name" value="Nucleoside diphosphate kinase-like domain"/>
    <property type="match status" value="1"/>
</dbReference>
<dbReference type="EMBL" id="JACMRX010000001">
    <property type="protein sequence ID" value="KAF7998385.1"/>
    <property type="molecule type" value="Genomic_DNA"/>
</dbReference>